<proteinExistence type="predicted"/>
<feature type="chain" id="PRO_5017456082" description="Apple domain-containing protein" evidence="1">
    <location>
        <begin position="23"/>
        <end position="223"/>
    </location>
</feature>
<name>A0A395MGQ2_9HYPO</name>
<dbReference type="EMBL" id="PXXK01000278">
    <property type="protein sequence ID" value="RFN46940.1"/>
    <property type="molecule type" value="Genomic_DNA"/>
</dbReference>
<gene>
    <name evidence="3" type="ORF">FIE12Z_8828</name>
</gene>
<dbReference type="PROSITE" id="PS50948">
    <property type="entry name" value="PAN"/>
    <property type="match status" value="1"/>
</dbReference>
<feature type="domain" description="Apple" evidence="2">
    <location>
        <begin position="155"/>
        <end position="223"/>
    </location>
</feature>
<dbReference type="InterPro" id="IPR003609">
    <property type="entry name" value="Pan_app"/>
</dbReference>
<dbReference type="Pfam" id="PF00024">
    <property type="entry name" value="PAN_1"/>
    <property type="match status" value="1"/>
</dbReference>
<evidence type="ECO:0000256" key="1">
    <source>
        <dbReference type="SAM" id="SignalP"/>
    </source>
</evidence>
<accession>A0A395MGQ2</accession>
<keyword evidence="1" id="KW-0732">Signal</keyword>
<reference evidence="3 4" key="1">
    <citation type="journal article" date="2018" name="PLoS Pathog.">
        <title>Evolution of structural diversity of trichothecenes, a family of toxins produced by plant pathogenic and entomopathogenic fungi.</title>
        <authorList>
            <person name="Proctor R.H."/>
            <person name="McCormick S.P."/>
            <person name="Kim H.S."/>
            <person name="Cardoza R.E."/>
            <person name="Stanley A.M."/>
            <person name="Lindo L."/>
            <person name="Kelly A."/>
            <person name="Brown D.W."/>
            <person name="Lee T."/>
            <person name="Vaughan M.M."/>
            <person name="Alexander N.J."/>
            <person name="Busman M."/>
            <person name="Gutierrez S."/>
        </authorList>
    </citation>
    <scope>NUCLEOTIDE SEQUENCE [LARGE SCALE GENOMIC DNA]</scope>
    <source>
        <strain evidence="3 4">NRRL 13405</strain>
    </source>
</reference>
<feature type="signal peptide" evidence="1">
    <location>
        <begin position="1"/>
        <end position="22"/>
    </location>
</feature>
<organism evidence="3 4">
    <name type="scientific">Fusarium flagelliforme</name>
    <dbReference type="NCBI Taxonomy" id="2675880"/>
    <lineage>
        <taxon>Eukaryota</taxon>
        <taxon>Fungi</taxon>
        <taxon>Dikarya</taxon>
        <taxon>Ascomycota</taxon>
        <taxon>Pezizomycotina</taxon>
        <taxon>Sordariomycetes</taxon>
        <taxon>Hypocreomycetidae</taxon>
        <taxon>Hypocreales</taxon>
        <taxon>Nectriaceae</taxon>
        <taxon>Fusarium</taxon>
        <taxon>Fusarium incarnatum-equiseti species complex</taxon>
    </lineage>
</organism>
<sequence>MIPRFNLVAGSVALFAFTGVNAGPCRPSSSGLTTIPTGIETTATVSTATALSAYDTETQSTEAFSVTTSATETATTTGIESATTSTTVVETPFTDTSTIAVTTTTETTTADATTTSIATTTSAVPEEQDPEPRGACVDLNQPYKARNGATFNITCGREMFFSTLVDTIFTNTFSDCADACAEDVACTGVSFTKSDRLCELFADAYQNVQNADKDIATLRERPE</sequence>
<dbReference type="Proteomes" id="UP000265631">
    <property type="component" value="Unassembled WGS sequence"/>
</dbReference>
<evidence type="ECO:0000313" key="4">
    <source>
        <dbReference type="Proteomes" id="UP000265631"/>
    </source>
</evidence>
<protein>
    <recommendedName>
        <fullName evidence="2">Apple domain-containing protein</fullName>
    </recommendedName>
</protein>
<evidence type="ECO:0000313" key="3">
    <source>
        <dbReference type="EMBL" id="RFN46940.1"/>
    </source>
</evidence>
<dbReference type="AlphaFoldDB" id="A0A395MGQ2"/>
<comment type="caution">
    <text evidence="3">The sequence shown here is derived from an EMBL/GenBank/DDBJ whole genome shotgun (WGS) entry which is preliminary data.</text>
</comment>
<dbReference type="SUPFAM" id="SSF57414">
    <property type="entry name" value="Hairpin loop containing domain-like"/>
    <property type="match status" value="1"/>
</dbReference>
<keyword evidence="4" id="KW-1185">Reference proteome</keyword>
<evidence type="ECO:0000259" key="2">
    <source>
        <dbReference type="PROSITE" id="PS50948"/>
    </source>
</evidence>
<dbReference type="Gene3D" id="3.50.4.10">
    <property type="entry name" value="Hepatocyte Growth Factor"/>
    <property type="match status" value="1"/>
</dbReference>